<dbReference type="SUPFAM" id="SSF101386">
    <property type="entry name" value="all-alpha NTP pyrophosphatases"/>
    <property type="match status" value="1"/>
</dbReference>
<proteinExistence type="inferred from homology"/>
<evidence type="ECO:0000256" key="5">
    <source>
        <dbReference type="ARBA" id="ARBA00022741"/>
    </source>
</evidence>
<evidence type="ECO:0000256" key="8">
    <source>
        <dbReference type="ARBA" id="ARBA00023102"/>
    </source>
</evidence>
<keyword evidence="4" id="KW-0028">Amino-acid biosynthesis</keyword>
<accession>A0A381U1U0</accession>
<dbReference type="HAMAP" id="MF_01020">
    <property type="entry name" value="HisE"/>
    <property type="match status" value="1"/>
</dbReference>
<dbReference type="GO" id="GO:0004636">
    <property type="term" value="F:phosphoribosyl-ATP diphosphatase activity"/>
    <property type="evidence" value="ECO:0007669"/>
    <property type="project" value="UniProtKB-EC"/>
</dbReference>
<dbReference type="InterPro" id="IPR021130">
    <property type="entry name" value="PRib-ATP_PPHydrolase-like"/>
</dbReference>
<dbReference type="AlphaFoldDB" id="A0A381U1U0"/>
<protein>
    <recommendedName>
        <fullName evidence="3">phosphoribosyl-ATP diphosphatase</fullName>
        <ecNumber evidence="3">3.6.1.31</ecNumber>
    </recommendedName>
</protein>
<organism evidence="9">
    <name type="scientific">marine metagenome</name>
    <dbReference type="NCBI Taxonomy" id="408172"/>
    <lineage>
        <taxon>unclassified sequences</taxon>
        <taxon>metagenomes</taxon>
        <taxon>ecological metagenomes</taxon>
    </lineage>
</organism>
<evidence type="ECO:0000256" key="4">
    <source>
        <dbReference type="ARBA" id="ARBA00022605"/>
    </source>
</evidence>
<dbReference type="CDD" id="cd11534">
    <property type="entry name" value="NTP-PPase_HisIE_like"/>
    <property type="match status" value="1"/>
</dbReference>
<gene>
    <name evidence="9" type="ORF">METZ01_LOCUS74565</name>
</gene>
<dbReference type="GO" id="GO:0000105">
    <property type="term" value="P:L-histidine biosynthetic process"/>
    <property type="evidence" value="ECO:0007669"/>
    <property type="project" value="UniProtKB-UniPathway"/>
</dbReference>
<dbReference type="Pfam" id="PF01503">
    <property type="entry name" value="PRA-PH"/>
    <property type="match status" value="1"/>
</dbReference>
<dbReference type="Gene3D" id="1.10.287.1080">
    <property type="entry name" value="MazG-like"/>
    <property type="match status" value="1"/>
</dbReference>
<evidence type="ECO:0000256" key="1">
    <source>
        <dbReference type="ARBA" id="ARBA00001460"/>
    </source>
</evidence>
<dbReference type="PANTHER" id="PTHR42945:SF1">
    <property type="entry name" value="HISTIDINE BIOSYNTHESIS BIFUNCTIONAL PROTEIN HIS7"/>
    <property type="match status" value="1"/>
</dbReference>
<evidence type="ECO:0000256" key="2">
    <source>
        <dbReference type="ARBA" id="ARBA00005204"/>
    </source>
</evidence>
<dbReference type="EMBL" id="UINC01005499">
    <property type="protein sequence ID" value="SVA21711.1"/>
    <property type="molecule type" value="Genomic_DNA"/>
</dbReference>
<evidence type="ECO:0000313" key="9">
    <source>
        <dbReference type="EMBL" id="SVA21711.1"/>
    </source>
</evidence>
<comment type="pathway">
    <text evidence="2">Amino-acid biosynthesis; L-histidine biosynthesis; L-histidine from 5-phospho-alpha-D-ribose 1-diphosphate: step 2/9.</text>
</comment>
<evidence type="ECO:0000256" key="3">
    <source>
        <dbReference type="ARBA" id="ARBA00012414"/>
    </source>
</evidence>
<reference evidence="9" key="1">
    <citation type="submission" date="2018-05" db="EMBL/GenBank/DDBJ databases">
        <authorList>
            <person name="Lanie J.A."/>
            <person name="Ng W.-L."/>
            <person name="Kazmierczak K.M."/>
            <person name="Andrzejewski T.M."/>
            <person name="Davidsen T.M."/>
            <person name="Wayne K.J."/>
            <person name="Tettelin H."/>
            <person name="Glass J.I."/>
            <person name="Rusch D."/>
            <person name="Podicherti R."/>
            <person name="Tsui H.-C.T."/>
            <person name="Winkler M.E."/>
        </authorList>
    </citation>
    <scope>NUCLEOTIDE SEQUENCE</scope>
</reference>
<dbReference type="GO" id="GO:0005524">
    <property type="term" value="F:ATP binding"/>
    <property type="evidence" value="ECO:0007669"/>
    <property type="project" value="UniProtKB-KW"/>
</dbReference>
<evidence type="ECO:0000256" key="7">
    <source>
        <dbReference type="ARBA" id="ARBA00022840"/>
    </source>
</evidence>
<comment type="catalytic activity">
    <reaction evidence="1">
        <text>1-(5-phospho-beta-D-ribosyl)-ATP + H2O = 1-(5-phospho-beta-D-ribosyl)-5'-AMP + diphosphate + H(+)</text>
        <dbReference type="Rhea" id="RHEA:22828"/>
        <dbReference type="ChEBI" id="CHEBI:15377"/>
        <dbReference type="ChEBI" id="CHEBI:15378"/>
        <dbReference type="ChEBI" id="CHEBI:33019"/>
        <dbReference type="ChEBI" id="CHEBI:59457"/>
        <dbReference type="ChEBI" id="CHEBI:73183"/>
        <dbReference type="EC" id="3.6.1.31"/>
    </reaction>
</comment>
<dbReference type="InterPro" id="IPR008179">
    <property type="entry name" value="HisE"/>
</dbReference>
<sequence length="96" mass="10837">MTKDSKILDELWKVINERELSSGVSSYTKDMLEQGINKVAKKLGEEASELIIATLAETKKEVVSESADLLYHWLLLLKASGVEPSEVYQELANRRK</sequence>
<name>A0A381U1U0_9ZZZZ</name>
<dbReference type="UniPathway" id="UPA00031">
    <property type="reaction ID" value="UER00007"/>
</dbReference>
<dbReference type="EC" id="3.6.1.31" evidence="3"/>
<dbReference type="NCBIfam" id="TIGR03188">
    <property type="entry name" value="histidine_hisI"/>
    <property type="match status" value="1"/>
</dbReference>
<keyword evidence="6" id="KW-0378">Hydrolase</keyword>
<keyword evidence="5" id="KW-0547">Nucleotide-binding</keyword>
<dbReference type="PANTHER" id="PTHR42945">
    <property type="entry name" value="HISTIDINE BIOSYNTHESIS BIFUNCTIONAL PROTEIN"/>
    <property type="match status" value="1"/>
</dbReference>
<evidence type="ECO:0000256" key="6">
    <source>
        <dbReference type="ARBA" id="ARBA00022801"/>
    </source>
</evidence>
<keyword evidence="8" id="KW-0368">Histidine biosynthesis</keyword>
<keyword evidence="7" id="KW-0067">ATP-binding</keyword>